<reference evidence="6" key="3">
    <citation type="journal article" date="2011" name="Annu. Rev. Phytopathol.">
        <title>A successful bacterial coup d'etat: how Rhodococcus fascians redirects plant development.</title>
        <authorList>
            <person name="Stes E."/>
            <person name="Vandeputte O.M."/>
            <person name="El Jaziri M."/>
            <person name="Holsters M."/>
            <person name="Vereecke D."/>
        </authorList>
    </citation>
    <scope>NUCLEOTIDE SEQUENCE</scope>
    <source>
        <strain evidence="6">D188</strain>
        <plasmid evidence="6">pFiD188</plasmid>
    </source>
</reference>
<keyword evidence="3" id="KW-0238">DNA-binding</keyword>
<dbReference type="GO" id="GO:0003700">
    <property type="term" value="F:DNA-binding transcription factor activity"/>
    <property type="evidence" value="ECO:0007669"/>
    <property type="project" value="InterPro"/>
</dbReference>
<evidence type="ECO:0000256" key="2">
    <source>
        <dbReference type="ARBA" id="ARBA00023015"/>
    </source>
</evidence>
<reference evidence="6" key="5">
    <citation type="journal article" date="2012" name="Mol. Plant Microbe Interact.">
        <title>pFiD188, the linear virulence plasmid of Rhodococcus fascians D188.</title>
        <authorList>
            <person name="Francis I."/>
            <person name="De Keyser A."/>
            <person name="De Backer P."/>
            <person name="Simon-Mateo C."/>
            <person name="Kalkus J."/>
            <person name="Pertry I."/>
            <person name="Ardiles-Diaz W."/>
            <person name="De Rycke R."/>
            <person name="Vandeputte O.M."/>
            <person name="El Jaziri M."/>
            <person name="Holsters M."/>
            <person name="Vereecke D."/>
        </authorList>
    </citation>
    <scope>NUCLEOTIDE SEQUENCE</scope>
    <source>
        <strain evidence="6">D188</strain>
        <plasmid evidence="6">pFiD188</plasmid>
    </source>
</reference>
<evidence type="ECO:0000256" key="1">
    <source>
        <dbReference type="ARBA" id="ARBA00009437"/>
    </source>
</evidence>
<dbReference type="Pfam" id="PF00126">
    <property type="entry name" value="HTH_1"/>
    <property type="match status" value="1"/>
</dbReference>
<dbReference type="PATRIC" id="fig|1051973.4.peg.4971"/>
<dbReference type="GO" id="GO:0003677">
    <property type="term" value="F:DNA binding"/>
    <property type="evidence" value="ECO:0007669"/>
    <property type="project" value="UniProtKB-KW"/>
</dbReference>
<dbReference type="SUPFAM" id="SSF46785">
    <property type="entry name" value="Winged helix' DNA-binding domain"/>
    <property type="match status" value="1"/>
</dbReference>
<organism evidence="6">
    <name type="scientific">Rhodococcoides fascians D188</name>
    <dbReference type="NCBI Taxonomy" id="1051973"/>
    <lineage>
        <taxon>Bacteria</taxon>
        <taxon>Bacillati</taxon>
        <taxon>Actinomycetota</taxon>
        <taxon>Actinomycetes</taxon>
        <taxon>Mycobacteriales</taxon>
        <taxon>Nocardiaceae</taxon>
        <taxon>Rhodococcoides</taxon>
    </lineage>
</organism>
<evidence type="ECO:0000256" key="4">
    <source>
        <dbReference type="ARBA" id="ARBA00023159"/>
    </source>
</evidence>
<dbReference type="AlphaFoldDB" id="G8JYS9"/>
<comment type="similarity">
    <text evidence="1">Belongs to the LysR transcriptional regulatory family.</text>
</comment>
<evidence type="ECO:0000256" key="3">
    <source>
        <dbReference type="ARBA" id="ARBA00023125"/>
    </source>
</evidence>
<dbReference type="NCBIfam" id="TIGR03298">
    <property type="entry name" value="argP"/>
    <property type="match status" value="1"/>
</dbReference>
<dbReference type="InterPro" id="IPR005119">
    <property type="entry name" value="LysR_subst-bd"/>
</dbReference>
<dbReference type="InterPro" id="IPR036390">
    <property type="entry name" value="WH_DNA-bd_sf"/>
</dbReference>
<dbReference type="KEGG" id="rfa:A3L23_04929"/>
<keyword evidence="2" id="KW-0805">Transcription regulation</keyword>
<evidence type="ECO:0000313" key="6">
    <source>
        <dbReference type="EMBL" id="AET25200.1"/>
    </source>
</evidence>
<reference evidence="6" key="1">
    <citation type="journal article" date="2009" name="Proc. Natl. Acad. Sci. U.S.A.">
        <title>Identification of Rhodococcus fascians cytokinins and their modus operandi to reshape the plant.</title>
        <authorList>
            <person name="Pertry I."/>
            <person name="Vaclavikova K."/>
            <person name="Depuydt S."/>
            <person name="Galuszka P."/>
            <person name="Spichal L."/>
            <person name="Temmerman W."/>
            <person name="Stes E."/>
            <person name="Schmulling T."/>
            <person name="Kakimoto T."/>
            <person name="Van Montagu M.C."/>
            <person name="Strnad M."/>
            <person name="Holsters M."/>
            <person name="Tarkowski P."/>
            <person name="Vereecke D."/>
        </authorList>
    </citation>
    <scope>NUCLEOTIDE SEQUENCE</scope>
    <source>
        <strain evidence="6">D188</strain>
        <plasmid evidence="6">pFiD188</plasmid>
    </source>
</reference>
<dbReference type="InterPro" id="IPR050176">
    <property type="entry name" value="LTTR"/>
</dbReference>
<dbReference type="PANTHER" id="PTHR30579">
    <property type="entry name" value="TRANSCRIPTIONAL REGULATOR"/>
    <property type="match status" value="1"/>
</dbReference>
<geneLocation type="plasmid" evidence="6">
    <name>pFiD188</name>
</geneLocation>
<dbReference type="PROSITE" id="PS50931">
    <property type="entry name" value="HTH_LYSR"/>
    <property type="match status" value="1"/>
</dbReference>
<dbReference type="InterPro" id="IPR017685">
    <property type="entry name" value="ArgP"/>
</dbReference>
<dbReference type="InterPro" id="IPR000847">
    <property type="entry name" value="LysR_HTH_N"/>
</dbReference>
<keyword evidence="4" id="KW-0010">Activator</keyword>
<dbReference type="Gene3D" id="3.40.190.290">
    <property type="match status" value="1"/>
</dbReference>
<dbReference type="Gene3D" id="1.10.10.10">
    <property type="entry name" value="Winged helix-like DNA-binding domain superfamily/Winged helix DNA-binding domain"/>
    <property type="match status" value="1"/>
</dbReference>
<reference evidence="6" key="4">
    <citation type="submission" date="2011-06" db="EMBL/GenBank/DDBJ databases">
        <authorList>
            <person name="Vereecke D.M."/>
        </authorList>
    </citation>
    <scope>NUCLEOTIDE SEQUENCE</scope>
    <source>
        <strain evidence="6">D188</strain>
        <plasmid evidence="6">pFiD188</plasmid>
    </source>
</reference>
<proteinExistence type="inferred from homology"/>
<accession>G8JYS9</accession>
<dbReference type="NCBIfam" id="NF002964">
    <property type="entry name" value="PRK03635.1"/>
    <property type="match status" value="1"/>
</dbReference>
<sequence length="320" mass="34834">MYNHDQLATLAAICDSGSFEGAATALHISSSAVSQRITALERASGAALLQRTRPVLPTRNGQALLRLARQIEVLTVDADAELRGGSTTTNTAAPLRFSLAINADSVSTWFQPVMKAIAVDRRILLDLHIEDQDHTDALLRQGAVMAAVTTSRTAAPGCTVEPLGAMVYWPACAPSLIRDADSDGCDPSRLPMLRFDKKDDLQHAYLRKIKAHREPPIHYLPSNREFLTAARLGLGWGVLPEGQIARDLADGTLVHLDPDHNVTIPLYWQRWHLPSETLDRITGWVRDAAHNALIDTPKERKTANRPPGHAVTGAATPEPA</sequence>
<dbReference type="SUPFAM" id="SSF53850">
    <property type="entry name" value="Periplasmic binding protein-like II"/>
    <property type="match status" value="1"/>
</dbReference>
<gene>
    <name evidence="6" type="ORF">pFi_064</name>
</gene>
<dbReference type="EMBL" id="JN093097">
    <property type="protein sequence ID" value="AET25200.1"/>
    <property type="molecule type" value="Genomic_DNA"/>
</dbReference>
<dbReference type="PANTHER" id="PTHR30579:SF2">
    <property type="entry name" value="HTH-TYPE TRANSCRIPTIONAL REGULATOR ARGP"/>
    <property type="match status" value="1"/>
</dbReference>
<keyword evidence="5" id="KW-0804">Transcription</keyword>
<keyword evidence="6" id="KW-0614">Plasmid</keyword>
<reference evidence="6" key="2">
    <citation type="journal article" date="2010" name="Mol. Plant Microbe Interact.">
        <title>Rhodococcus fascians impacts plant development through the dynamic fas-mediated production of a cytokinin mix.</title>
        <authorList>
            <person name="Pertry I."/>
            <person name="Vaclavikova K."/>
            <person name="Gemrotova M."/>
            <person name="Spichal L."/>
            <person name="Galuszka P."/>
            <person name="Depuydt S."/>
            <person name="Temmerman W."/>
            <person name="Stes E."/>
            <person name="De Keyser A."/>
            <person name="Riefler M."/>
            <person name="Biondi S."/>
            <person name="Novak O."/>
            <person name="Schmulling T."/>
            <person name="Strnad M."/>
            <person name="Tarkowski P."/>
            <person name="Holsters M."/>
            <person name="Vereecke D."/>
        </authorList>
    </citation>
    <scope>NUCLEOTIDE SEQUENCE</scope>
    <source>
        <strain evidence="6">D188</strain>
        <plasmid evidence="6">pFiD188</plasmid>
    </source>
</reference>
<dbReference type="InterPro" id="IPR036388">
    <property type="entry name" value="WH-like_DNA-bd_sf"/>
</dbReference>
<dbReference type="RefSeq" id="WP_015586118.1">
    <property type="nucleotide sequence ID" value="NC_021080.1"/>
</dbReference>
<evidence type="ECO:0000256" key="5">
    <source>
        <dbReference type="ARBA" id="ARBA00023163"/>
    </source>
</evidence>
<protein>
    <submittedName>
        <fullName evidence="6">LysR type transcriptional regulator</fullName>
    </submittedName>
</protein>
<dbReference type="Pfam" id="PF03466">
    <property type="entry name" value="LysR_substrate"/>
    <property type="match status" value="1"/>
</dbReference>
<name>G8JYS9_RHOFA</name>